<accession>A0A9Q0AKY4</accession>
<dbReference type="CDD" id="cd12432">
    <property type="entry name" value="RRM_ACINU"/>
    <property type="match status" value="1"/>
</dbReference>
<proteinExistence type="predicted"/>
<comment type="caution">
    <text evidence="3">The sequence shown here is derived from an EMBL/GenBank/DDBJ whole genome shotgun (WGS) entry which is preliminary data.</text>
</comment>
<feature type="compositionally biased region" description="Basic and acidic residues" evidence="1">
    <location>
        <begin position="182"/>
        <end position="196"/>
    </location>
</feature>
<evidence type="ECO:0000259" key="2">
    <source>
        <dbReference type="PROSITE" id="PS50800"/>
    </source>
</evidence>
<organism evidence="3 4">
    <name type="scientific">Neoarthrinium moseri</name>
    <dbReference type="NCBI Taxonomy" id="1658444"/>
    <lineage>
        <taxon>Eukaryota</taxon>
        <taxon>Fungi</taxon>
        <taxon>Dikarya</taxon>
        <taxon>Ascomycota</taxon>
        <taxon>Pezizomycotina</taxon>
        <taxon>Sordariomycetes</taxon>
        <taxon>Xylariomycetidae</taxon>
        <taxon>Amphisphaeriales</taxon>
        <taxon>Apiosporaceae</taxon>
        <taxon>Neoarthrinium</taxon>
    </lineage>
</organism>
<feature type="region of interest" description="Disordered" evidence="1">
    <location>
        <begin position="40"/>
        <end position="308"/>
    </location>
</feature>
<name>A0A9Q0AKY4_9PEZI</name>
<evidence type="ECO:0000313" key="3">
    <source>
        <dbReference type="EMBL" id="KAI1857713.1"/>
    </source>
</evidence>
<feature type="compositionally biased region" description="Low complexity" evidence="1">
    <location>
        <begin position="138"/>
        <end position="156"/>
    </location>
</feature>
<dbReference type="SMART" id="SM00513">
    <property type="entry name" value="SAP"/>
    <property type="match status" value="1"/>
</dbReference>
<feature type="compositionally biased region" description="Basic and acidic residues" evidence="1">
    <location>
        <begin position="607"/>
        <end position="642"/>
    </location>
</feature>
<feature type="compositionally biased region" description="Low complexity" evidence="1">
    <location>
        <begin position="77"/>
        <end position="89"/>
    </location>
</feature>
<dbReference type="Gene3D" id="1.10.720.30">
    <property type="entry name" value="SAP domain"/>
    <property type="match status" value="1"/>
</dbReference>
<dbReference type="EMBL" id="JAFIMR010000039">
    <property type="protein sequence ID" value="KAI1857713.1"/>
    <property type="molecule type" value="Genomic_DNA"/>
</dbReference>
<dbReference type="Proteomes" id="UP000829685">
    <property type="component" value="Unassembled WGS sequence"/>
</dbReference>
<reference evidence="3" key="1">
    <citation type="submission" date="2021-03" db="EMBL/GenBank/DDBJ databases">
        <title>Revisited historic fungal species revealed as producer of novel bioactive compounds through whole genome sequencing and comparative genomics.</title>
        <authorList>
            <person name="Vignolle G.A."/>
            <person name="Hochenegger N."/>
            <person name="Mach R.L."/>
            <person name="Mach-Aigner A.R."/>
            <person name="Javad Rahimi M."/>
            <person name="Salim K.A."/>
            <person name="Chan C.M."/>
            <person name="Lim L.B.L."/>
            <person name="Cai F."/>
            <person name="Druzhinina I.S."/>
            <person name="U'Ren J.M."/>
            <person name="Derntl C."/>
        </authorList>
    </citation>
    <scope>NUCLEOTIDE SEQUENCE</scope>
    <source>
        <strain evidence="3">TUCIM 5799</strain>
    </source>
</reference>
<dbReference type="InterPro" id="IPR034257">
    <property type="entry name" value="Acinus_RRM"/>
</dbReference>
<dbReference type="SUPFAM" id="SSF68906">
    <property type="entry name" value="SAP domain"/>
    <property type="match status" value="1"/>
</dbReference>
<feature type="domain" description="SAP" evidence="2">
    <location>
        <begin position="5"/>
        <end position="39"/>
    </location>
</feature>
<keyword evidence="4" id="KW-1185">Reference proteome</keyword>
<gene>
    <name evidence="3" type="ORF">JX265_011128</name>
</gene>
<feature type="compositionally biased region" description="Basic and acidic residues" evidence="1">
    <location>
        <begin position="271"/>
        <end position="283"/>
    </location>
</feature>
<dbReference type="Pfam" id="PF02037">
    <property type="entry name" value="SAP"/>
    <property type="match status" value="1"/>
</dbReference>
<dbReference type="PANTHER" id="PTHR47031:SF3">
    <property type="entry name" value="SAP DOMAIN-CONTAINING PROTEIN"/>
    <property type="match status" value="1"/>
</dbReference>
<dbReference type="AlphaFoldDB" id="A0A9Q0AKY4"/>
<dbReference type="PROSITE" id="PS50800">
    <property type="entry name" value="SAP"/>
    <property type="match status" value="1"/>
</dbReference>
<feature type="compositionally biased region" description="Basic and acidic residues" evidence="1">
    <location>
        <begin position="568"/>
        <end position="586"/>
    </location>
</feature>
<feature type="region of interest" description="Disordered" evidence="1">
    <location>
        <begin position="568"/>
        <end position="642"/>
    </location>
</feature>
<dbReference type="InterPro" id="IPR003034">
    <property type="entry name" value="SAP_dom"/>
</dbReference>
<sequence length="642" mass="70683">MATDYSKMKVTELKAELKRLGLPQAGLKAELIARLEEAFAADPGPTPTSVADAESAAALDDSGTHSQEKEDEEPAEAAEAVEGPAEAEALPQSDAPVVDAPPQGELSPKDETPTPAQALAPTMGNPEPSIATTDFAAPEVQQPQTSVPPSSSSATPLRPAEIANDTQTRKRRSATPTPTLDDIARKRARLDSEERLAGAPSSETQDKEKTAQFMLEQGHVESTDVEMTNAQAELSPGSHDKAGAGALDSDAAKDEPPQTGPEPGQMGQPDVDVREDDKRRLLLGDDTSMADRLSPENFTNDNPERDVEPSIHPATAALYIKNFMRPLRPQAVQEYLLELATPAGAKIDDETVVDFYLDRIRTHAFAVFNSVSAASRVRTALHNRVWPDETTRKALWVDFIPPNRFIDWVEMEQSSSNGRGAATRYEVIYDRDRDGNVTVNLDESDAAPPAVRNTNQRPEFSTTVPTGPSRGIEGAPTGPRGFQGAGRPAVHPTRQERVGDYLATRAHPPVNYQPVPNELVDRRLDCIRSAKSKTYDPARDTERERYNRYFFENGDSLVDRGKEIFLDIRPPNRDRERRGQGREDRRRGGRGRNARRGMPMPHGVPRGGDRYRGSASGYDDRSRYGDERGGDRYRADRYDDRY</sequence>
<feature type="region of interest" description="Disordered" evidence="1">
    <location>
        <begin position="440"/>
        <end position="490"/>
    </location>
</feature>
<feature type="compositionally biased region" description="Polar residues" evidence="1">
    <location>
        <begin position="452"/>
        <end position="466"/>
    </location>
</feature>
<feature type="compositionally biased region" description="Low complexity" evidence="1">
    <location>
        <begin position="49"/>
        <end position="61"/>
    </location>
</feature>
<evidence type="ECO:0000313" key="4">
    <source>
        <dbReference type="Proteomes" id="UP000829685"/>
    </source>
</evidence>
<dbReference type="PANTHER" id="PTHR47031">
    <property type="entry name" value="SAP DNA-BINDING DOMAIN-CONTAINING PROTEIN"/>
    <property type="match status" value="1"/>
</dbReference>
<evidence type="ECO:0000256" key="1">
    <source>
        <dbReference type="SAM" id="MobiDB-lite"/>
    </source>
</evidence>
<protein>
    <recommendedName>
        <fullName evidence="2">SAP domain-containing protein</fullName>
    </recommendedName>
</protein>
<dbReference type="InterPro" id="IPR036361">
    <property type="entry name" value="SAP_dom_sf"/>
</dbReference>